<sequence>MTDQQAQRMGWPRLRVSDWAETRDTLHMWTQIVGKIRLAHAPLVNHWWEVTFYVTPRGLTTSTIPYLDKALDIEFDFTDHLLRIRTSDGDIRQLALVAQPVARFYTEVMDTLHELGIQTKIWASPNEVPTAIPFPQDYQHASYDPGAAHLFWQQLLQANRVMAQFRSEFAGKVSPVHLFWGAMDLACTRFSGRKAPPHPGGVPNFPHWAAIEAYSHEVSSCGFWPGGEEGMFYAYAYPEPAGFADRPVSPSEAFYDRDLQEFVLPYEVVAGAANPDEVLTEFLETTYAAAAELGGWDRAALEVDPHRLDEQRLAGTRP</sequence>
<dbReference type="EMBL" id="BSTI01000013">
    <property type="protein sequence ID" value="GLY68851.1"/>
    <property type="molecule type" value="Genomic_DNA"/>
</dbReference>
<evidence type="ECO:0000313" key="1">
    <source>
        <dbReference type="EMBL" id="GLY68851.1"/>
    </source>
</evidence>
<keyword evidence="2" id="KW-1185">Reference proteome</keyword>
<comment type="caution">
    <text evidence="1">The sequence shown here is derived from an EMBL/GenBank/DDBJ whole genome shotgun (WGS) entry which is preliminary data.</text>
</comment>
<gene>
    <name evidence="1" type="ORF">Atai01_54700</name>
</gene>
<dbReference type="Proteomes" id="UP001165136">
    <property type="component" value="Unassembled WGS sequence"/>
</dbReference>
<organism evidence="1 2">
    <name type="scientific">Amycolatopsis taiwanensis</name>
    <dbReference type="NCBI Taxonomy" id="342230"/>
    <lineage>
        <taxon>Bacteria</taxon>
        <taxon>Bacillati</taxon>
        <taxon>Actinomycetota</taxon>
        <taxon>Actinomycetes</taxon>
        <taxon>Pseudonocardiales</taxon>
        <taxon>Pseudonocardiaceae</taxon>
        <taxon>Amycolatopsis</taxon>
    </lineage>
</organism>
<proteinExistence type="predicted"/>
<dbReference type="AlphaFoldDB" id="A0A9W6R4N2"/>
<reference evidence="1" key="1">
    <citation type="submission" date="2023-03" db="EMBL/GenBank/DDBJ databases">
        <title>Amycolatopsis taiwanensis NBRC 103393.</title>
        <authorList>
            <person name="Ichikawa N."/>
            <person name="Sato H."/>
            <person name="Tonouchi N."/>
        </authorList>
    </citation>
    <scope>NUCLEOTIDE SEQUENCE</scope>
    <source>
        <strain evidence="1">NBRC 103393</strain>
    </source>
</reference>
<dbReference type="Pfam" id="PF19459">
    <property type="entry name" value="DUF5996"/>
    <property type="match status" value="1"/>
</dbReference>
<evidence type="ECO:0008006" key="3">
    <source>
        <dbReference type="Google" id="ProtNLM"/>
    </source>
</evidence>
<accession>A0A9W6R4N2</accession>
<evidence type="ECO:0000313" key="2">
    <source>
        <dbReference type="Proteomes" id="UP001165136"/>
    </source>
</evidence>
<protein>
    <recommendedName>
        <fullName evidence="3">Ava_C0101 and related proteins</fullName>
    </recommendedName>
</protein>
<name>A0A9W6R4N2_9PSEU</name>
<dbReference type="InterPro" id="IPR046038">
    <property type="entry name" value="DUF5996"/>
</dbReference>